<reference evidence="7" key="1">
    <citation type="submission" date="2021-02" db="EMBL/GenBank/DDBJ databases">
        <authorList>
            <person name="Nowell W R."/>
        </authorList>
    </citation>
    <scope>NUCLEOTIDE SEQUENCE</scope>
</reference>
<keyword evidence="3" id="KW-0539">Nucleus</keyword>
<gene>
    <name evidence="8" type="ORF">OVN521_LOCUS5506</name>
    <name evidence="7" type="ORF">WKI299_LOCUS5824</name>
</gene>
<dbReference type="SUPFAM" id="SSF54928">
    <property type="entry name" value="RNA-binding domain, RBD"/>
    <property type="match status" value="1"/>
</dbReference>
<dbReference type="InterPro" id="IPR052285">
    <property type="entry name" value="NEXT_complex_subunit"/>
</dbReference>
<evidence type="ECO:0000256" key="2">
    <source>
        <dbReference type="ARBA" id="ARBA00022884"/>
    </source>
</evidence>
<sequence length="213" mass="24820">MAHRESRDRRTLYCGNLHENVTEEMLFELFLQSGPLESVTMKRDGRRSFGFITFKHEESVPYAEAIMENVCLFSRPLRLAARSSNKDFNSNPNEPYTPEMYVSDSSLHRTTPWHSPQQPPPPPPPLPPQQQQQPLPISLFSNNDMNYPSQPHYPYDDRTPTQRFDRRKQTSYHPYNRNEQDYQNMKQRNGNYNQQRRGGGGGGGGGGYNNYYR</sequence>
<dbReference type="EMBL" id="CAJOBG010000550">
    <property type="protein sequence ID" value="CAF3828607.1"/>
    <property type="molecule type" value="Genomic_DNA"/>
</dbReference>
<dbReference type="Proteomes" id="UP000663866">
    <property type="component" value="Unassembled WGS sequence"/>
</dbReference>
<evidence type="ECO:0000313" key="8">
    <source>
        <dbReference type="EMBL" id="CAF3828607.1"/>
    </source>
</evidence>
<feature type="region of interest" description="Disordered" evidence="5">
    <location>
        <begin position="83"/>
        <end position="213"/>
    </location>
</feature>
<feature type="compositionally biased region" description="Basic and acidic residues" evidence="5">
    <location>
        <begin position="154"/>
        <end position="168"/>
    </location>
</feature>
<dbReference type="SMART" id="SM00360">
    <property type="entry name" value="RRM"/>
    <property type="match status" value="1"/>
</dbReference>
<organism evidence="7 9">
    <name type="scientific">Rotaria magnacalcarata</name>
    <dbReference type="NCBI Taxonomy" id="392030"/>
    <lineage>
        <taxon>Eukaryota</taxon>
        <taxon>Metazoa</taxon>
        <taxon>Spiralia</taxon>
        <taxon>Gnathifera</taxon>
        <taxon>Rotifera</taxon>
        <taxon>Eurotatoria</taxon>
        <taxon>Bdelloidea</taxon>
        <taxon>Philodinida</taxon>
        <taxon>Philodinidae</taxon>
        <taxon>Rotaria</taxon>
    </lineage>
</organism>
<dbReference type="GO" id="GO:0000381">
    <property type="term" value="P:regulation of alternative mRNA splicing, via spliceosome"/>
    <property type="evidence" value="ECO:0007669"/>
    <property type="project" value="TreeGrafter"/>
</dbReference>
<feature type="compositionally biased region" description="Polar residues" evidence="5">
    <location>
        <begin position="103"/>
        <end position="115"/>
    </location>
</feature>
<dbReference type="InterPro" id="IPR000504">
    <property type="entry name" value="RRM_dom"/>
</dbReference>
<evidence type="ECO:0000256" key="5">
    <source>
        <dbReference type="SAM" id="MobiDB-lite"/>
    </source>
</evidence>
<dbReference type="AlphaFoldDB" id="A0A816MX65"/>
<evidence type="ECO:0000313" key="7">
    <source>
        <dbReference type="EMBL" id="CAF2021426.1"/>
    </source>
</evidence>
<feature type="compositionally biased region" description="Polar residues" evidence="5">
    <location>
        <begin position="139"/>
        <end position="149"/>
    </location>
</feature>
<dbReference type="Gene3D" id="3.30.70.330">
    <property type="match status" value="1"/>
</dbReference>
<dbReference type="PANTHER" id="PTHR13798">
    <property type="entry name" value="RNA BINDING MOTIF RBM PROTEIN -RELATED"/>
    <property type="match status" value="1"/>
</dbReference>
<dbReference type="Proteomes" id="UP000663856">
    <property type="component" value="Unassembled WGS sequence"/>
</dbReference>
<evidence type="ECO:0000256" key="3">
    <source>
        <dbReference type="ARBA" id="ARBA00023242"/>
    </source>
</evidence>
<feature type="compositionally biased region" description="Pro residues" evidence="5">
    <location>
        <begin position="117"/>
        <end position="128"/>
    </location>
</feature>
<evidence type="ECO:0000313" key="9">
    <source>
        <dbReference type="Proteomes" id="UP000663856"/>
    </source>
</evidence>
<evidence type="ECO:0000259" key="6">
    <source>
        <dbReference type="PROSITE" id="PS50102"/>
    </source>
</evidence>
<feature type="compositionally biased region" description="Low complexity" evidence="5">
    <location>
        <begin position="187"/>
        <end position="196"/>
    </location>
</feature>
<feature type="compositionally biased region" description="Gly residues" evidence="5">
    <location>
        <begin position="197"/>
        <end position="213"/>
    </location>
</feature>
<evidence type="ECO:0000256" key="4">
    <source>
        <dbReference type="PROSITE-ProRule" id="PRU00176"/>
    </source>
</evidence>
<keyword evidence="2 4" id="KW-0694">RNA-binding</keyword>
<dbReference type="InterPro" id="IPR012677">
    <property type="entry name" value="Nucleotide-bd_a/b_plait_sf"/>
</dbReference>
<comment type="caution">
    <text evidence="7">The sequence shown here is derived from an EMBL/GenBank/DDBJ whole genome shotgun (WGS) entry which is preliminary data.</text>
</comment>
<dbReference type="GO" id="GO:0003727">
    <property type="term" value="F:single-stranded RNA binding"/>
    <property type="evidence" value="ECO:0007669"/>
    <property type="project" value="TreeGrafter"/>
</dbReference>
<dbReference type="InterPro" id="IPR035979">
    <property type="entry name" value="RBD_domain_sf"/>
</dbReference>
<evidence type="ECO:0000256" key="1">
    <source>
        <dbReference type="ARBA" id="ARBA00004642"/>
    </source>
</evidence>
<dbReference type="EMBL" id="CAJNRF010001663">
    <property type="protein sequence ID" value="CAF2021426.1"/>
    <property type="molecule type" value="Genomic_DNA"/>
</dbReference>
<feature type="compositionally biased region" description="Polar residues" evidence="5">
    <location>
        <begin position="83"/>
        <end position="94"/>
    </location>
</feature>
<evidence type="ECO:0000313" key="10">
    <source>
        <dbReference type="Proteomes" id="UP000663866"/>
    </source>
</evidence>
<dbReference type="PROSITE" id="PS50102">
    <property type="entry name" value="RRM"/>
    <property type="match status" value="1"/>
</dbReference>
<name>A0A816MX65_9BILA</name>
<accession>A0A816MX65</accession>
<dbReference type="GO" id="GO:0005654">
    <property type="term" value="C:nucleoplasm"/>
    <property type="evidence" value="ECO:0007669"/>
    <property type="project" value="UniProtKB-SubCell"/>
</dbReference>
<keyword evidence="10" id="KW-1185">Reference proteome</keyword>
<feature type="domain" description="RRM" evidence="6">
    <location>
        <begin position="10"/>
        <end position="84"/>
    </location>
</feature>
<dbReference type="PANTHER" id="PTHR13798:SF11">
    <property type="entry name" value="RNA-BINDING PROTEIN 7-RELATED"/>
    <property type="match status" value="1"/>
</dbReference>
<protein>
    <recommendedName>
        <fullName evidence="6">RRM domain-containing protein</fullName>
    </recommendedName>
</protein>
<proteinExistence type="predicted"/>
<dbReference type="Pfam" id="PF00076">
    <property type="entry name" value="RRM_1"/>
    <property type="match status" value="1"/>
</dbReference>
<comment type="subcellular location">
    <subcellularLocation>
        <location evidence="1">Nucleus</location>
        <location evidence="1">Nucleoplasm</location>
    </subcellularLocation>
</comment>